<dbReference type="Gene3D" id="1.10.10.1010">
    <property type="entry name" value="Intein homing endonuclease, domain IV"/>
    <property type="match status" value="5"/>
</dbReference>
<proteinExistence type="predicted"/>
<evidence type="ECO:0000256" key="4">
    <source>
        <dbReference type="ARBA" id="ARBA00022840"/>
    </source>
</evidence>
<reference evidence="7 8" key="1">
    <citation type="submission" date="2017-11" db="EMBL/GenBank/DDBJ databases">
        <title>The genome of Rhizophagus clarus HR1 reveals common genetic basis of auxotrophy among arbuscular mycorrhizal fungi.</title>
        <authorList>
            <person name="Kobayashi Y."/>
        </authorList>
    </citation>
    <scope>NUCLEOTIDE SEQUENCE [LARGE SCALE GENOMIC DNA]</scope>
    <source>
        <strain evidence="7 8">HR1</strain>
    </source>
</reference>
<keyword evidence="8" id="KW-1185">Reference proteome</keyword>
<keyword evidence="2" id="KW-0547">Nucleotide-binding</keyword>
<keyword evidence="1" id="KW-0808">Transferase</keyword>
<evidence type="ECO:0000313" key="7">
    <source>
        <dbReference type="EMBL" id="GBB83230.1"/>
    </source>
</evidence>
<feature type="domain" description="Protein kinase" evidence="6">
    <location>
        <begin position="759"/>
        <end position="1032"/>
    </location>
</feature>
<comment type="caution">
    <text evidence="7">The sequence shown here is derived from an EMBL/GenBank/DDBJ whole genome shotgun (WGS) entry which is preliminary data.</text>
</comment>
<keyword evidence="3" id="KW-0418">Kinase</keyword>
<dbReference type="PANTHER" id="PTHR44329">
    <property type="entry name" value="SERINE/THREONINE-PROTEIN KINASE TNNI3K-RELATED"/>
    <property type="match status" value="1"/>
</dbReference>
<dbReference type="Pfam" id="PF07714">
    <property type="entry name" value="PK_Tyr_Ser-Thr"/>
    <property type="match status" value="1"/>
</dbReference>
<keyword evidence="4" id="KW-0067">ATP-binding</keyword>
<dbReference type="EMBL" id="BEXD01000002">
    <property type="protein sequence ID" value="GBB83230.1"/>
    <property type="molecule type" value="Genomic_DNA"/>
</dbReference>
<evidence type="ECO:0000313" key="8">
    <source>
        <dbReference type="Proteomes" id="UP000247702"/>
    </source>
</evidence>
<evidence type="ECO:0000256" key="2">
    <source>
        <dbReference type="ARBA" id="ARBA00022741"/>
    </source>
</evidence>
<accession>A0A2Z6Q0E8</accession>
<evidence type="ECO:0000256" key="3">
    <source>
        <dbReference type="ARBA" id="ARBA00022777"/>
    </source>
</evidence>
<feature type="coiled-coil region" evidence="5">
    <location>
        <begin position="493"/>
        <end position="527"/>
    </location>
</feature>
<gene>
    <name evidence="7" type="ORF">RclHR1_00100034</name>
</gene>
<evidence type="ECO:0000256" key="1">
    <source>
        <dbReference type="ARBA" id="ARBA00022679"/>
    </source>
</evidence>
<name>A0A2Z6Q0E8_9GLOM</name>
<dbReference type="InterPro" id="IPR001245">
    <property type="entry name" value="Ser-Thr/Tyr_kinase_cat_dom"/>
</dbReference>
<dbReference type="SMART" id="SM00220">
    <property type="entry name" value="S_TKc"/>
    <property type="match status" value="1"/>
</dbReference>
<dbReference type="SUPFAM" id="SSF56112">
    <property type="entry name" value="Protein kinase-like (PK-like)"/>
    <property type="match status" value="1"/>
</dbReference>
<protein>
    <recommendedName>
        <fullName evidence="6">Protein kinase domain-containing protein</fullName>
    </recommendedName>
</protein>
<dbReference type="GO" id="GO:0005524">
    <property type="term" value="F:ATP binding"/>
    <property type="evidence" value="ECO:0007669"/>
    <property type="project" value="UniProtKB-KW"/>
</dbReference>
<dbReference type="AlphaFoldDB" id="A0A2Z6Q0E8"/>
<dbReference type="InterPro" id="IPR011009">
    <property type="entry name" value="Kinase-like_dom_sf"/>
</dbReference>
<dbReference type="PANTHER" id="PTHR44329:SF288">
    <property type="entry name" value="MITOGEN-ACTIVATED PROTEIN KINASE KINASE KINASE 20"/>
    <property type="match status" value="1"/>
</dbReference>
<evidence type="ECO:0000259" key="6">
    <source>
        <dbReference type="PROSITE" id="PS50011"/>
    </source>
</evidence>
<dbReference type="Proteomes" id="UP000247702">
    <property type="component" value="Unassembled WGS sequence"/>
</dbReference>
<dbReference type="InterPro" id="IPR000719">
    <property type="entry name" value="Prot_kinase_dom"/>
</dbReference>
<keyword evidence="5" id="KW-0175">Coiled coil</keyword>
<dbReference type="GO" id="GO:0004674">
    <property type="term" value="F:protein serine/threonine kinase activity"/>
    <property type="evidence" value="ECO:0007669"/>
    <property type="project" value="TreeGrafter"/>
</dbReference>
<evidence type="ECO:0000256" key="5">
    <source>
        <dbReference type="SAM" id="Coils"/>
    </source>
</evidence>
<dbReference type="InterPro" id="IPR051681">
    <property type="entry name" value="Ser/Thr_Kinases-Pseudokinases"/>
</dbReference>
<dbReference type="PROSITE" id="PS50011">
    <property type="entry name" value="PROTEIN_KINASE_DOM"/>
    <property type="match status" value="1"/>
</dbReference>
<organism evidence="7 8">
    <name type="scientific">Rhizophagus clarus</name>
    <dbReference type="NCBI Taxonomy" id="94130"/>
    <lineage>
        <taxon>Eukaryota</taxon>
        <taxon>Fungi</taxon>
        <taxon>Fungi incertae sedis</taxon>
        <taxon>Mucoromycota</taxon>
        <taxon>Glomeromycotina</taxon>
        <taxon>Glomeromycetes</taxon>
        <taxon>Glomerales</taxon>
        <taxon>Glomeraceae</taxon>
        <taxon>Rhizophagus</taxon>
    </lineage>
</organism>
<sequence length="1190" mass="141128">MNVLKLIKSYKNSYKICKKCNYECYAKHFQQNFQSWTRCSNSIDKFIQDTQLSCHYNISKAFEWISYDRLTDIKAIAKGWYEANWIDGNMIDWDSNKQNWKRENQNMIVNLRYLEYKNINSLEFVNETSNVYGITQDPETKNYIIIIGVDCKKCNHNHVCYARYFLLNFENWTSGNYDIDKFIQSTQLLCHHDVRKALEWLPYDRLTDIKDIAKDWYRANWIDGNMIDWDSNKQNWKRENQNMIVSLICLGYKNINLLEFVNEISVAYGITQDPETKNYIIVLSDDCKKCNHNRVCYRRNFLLNFKNWTSGNYDIDKFIQSTQLSCHYDVRKALEWLPYDRLTDINVIAKDCRYIAKWIDGNIIDWNSNTQSWIRENQNMVVMLEELNNLKNIDLKIINIKKIGKVYGITQDPQTKKFIMVLGECKVCDSIERCYARYFILNFENWTSGNNDIDKFIQDTQLSCHFVIRNALEWISYDRFNKIKCIAKGKYEANWLDGNMVDLKNNMQNLERENQNMKVILKEFHDLEDIEFKFINKITSSKFYGITQNPETKNYIMVLNNTYDKKCEHDECILKYIKQNFKNWTSGNNDIDKFIQAIQLSCHCNIYDIFNVIEWIPYDRFYNIKYIAKDNVYRANWIDGSIIDWDKKDHNWKRKNQSIMKVNLKRINYNNIKLEFVNEINKVYGITRNPETKNYMIVLSGNLSNGCNDVCYAIHAYFKKNFWRWTSGNESIDYFIRYNQLSVHYEVSKVLEWIPFDRFCDIKYIAKGGFGRVYKAYWIDGNMIYWDNDKENWKRAGQKLVALKSLNNSENVTSEFMNEIMLHDELDDSLFVTELYGITQDLETKNYMLVLEYAEDGNLRNYLDTNYNKLNLKSKIKYLYNIATGLENIHRNEIIHRDLHIGNILKNNEIILISDMGLCKPADYNPSKNTKGNTYGVLPYIAPEILRSQSYTKAADIYSFGIIIYEVISGLPPYHNLSHDNNLAMKICLGLRPMFNNKVPQLIVHLIKRCLDANLSNRPTAIEIRDEIWEFLNDTSQNQFDEKINYNLPAKKFNFNKFSESKNSDEYYGQNNDIINNKFSESLKYNFLNENDGNLNKNLQKQVDEKINDNLPISNNSLTSSLYTIHSEAIYTSRSLDFLDNLPEPKNSDDYYEQNDNIISNEFSESLKFNFLNENGENDKSRKFKGKEKV</sequence>
<dbReference type="Gene3D" id="1.10.510.10">
    <property type="entry name" value="Transferase(Phosphotransferase) domain 1"/>
    <property type="match status" value="1"/>
</dbReference>